<name>A0A804QT74_MAIZE</name>
<sequence length="113" mass="12351">MVGEICGPFHGRRDLRPWSKGRWGWISPSQHRTTGCTRALPSSARSANGTSETDKGHERILETINTVGHDGGGKACWAVVQCHAGQSDRLLPIPDYVTVEARDLRVMSGLRDA</sequence>
<protein>
    <submittedName>
        <fullName evidence="2">Uncharacterized protein</fullName>
    </submittedName>
</protein>
<dbReference type="InParanoid" id="A0A804QT74"/>
<evidence type="ECO:0000313" key="3">
    <source>
        <dbReference type="Proteomes" id="UP000007305"/>
    </source>
</evidence>
<dbReference type="AlphaFoldDB" id="A0A804QT74"/>
<proteinExistence type="predicted"/>
<dbReference type="Gramene" id="Zm00001eb355720_T001">
    <property type="protein sequence ID" value="Zm00001eb355720_P001"/>
    <property type="gene ID" value="Zm00001eb355720"/>
</dbReference>
<reference evidence="2" key="2">
    <citation type="submission" date="2019-07" db="EMBL/GenBank/DDBJ databases">
        <authorList>
            <person name="Seetharam A."/>
            <person name="Woodhouse M."/>
            <person name="Cannon E."/>
        </authorList>
    </citation>
    <scope>NUCLEOTIDE SEQUENCE [LARGE SCALE GENOMIC DNA]</scope>
    <source>
        <strain evidence="2">cv. B73</strain>
    </source>
</reference>
<accession>A0A804QT74</accession>
<organism evidence="2 3">
    <name type="scientific">Zea mays</name>
    <name type="common">Maize</name>
    <dbReference type="NCBI Taxonomy" id="4577"/>
    <lineage>
        <taxon>Eukaryota</taxon>
        <taxon>Viridiplantae</taxon>
        <taxon>Streptophyta</taxon>
        <taxon>Embryophyta</taxon>
        <taxon>Tracheophyta</taxon>
        <taxon>Spermatophyta</taxon>
        <taxon>Magnoliopsida</taxon>
        <taxon>Liliopsida</taxon>
        <taxon>Poales</taxon>
        <taxon>Poaceae</taxon>
        <taxon>PACMAD clade</taxon>
        <taxon>Panicoideae</taxon>
        <taxon>Andropogonodae</taxon>
        <taxon>Andropogoneae</taxon>
        <taxon>Tripsacinae</taxon>
        <taxon>Zea</taxon>
    </lineage>
</organism>
<evidence type="ECO:0000313" key="2">
    <source>
        <dbReference type="EnsemblPlants" id="Zm00001eb355720_P001"/>
    </source>
</evidence>
<keyword evidence="3" id="KW-1185">Reference proteome</keyword>
<evidence type="ECO:0000256" key="1">
    <source>
        <dbReference type="SAM" id="MobiDB-lite"/>
    </source>
</evidence>
<feature type="region of interest" description="Disordered" evidence="1">
    <location>
        <begin position="29"/>
        <end position="56"/>
    </location>
</feature>
<reference evidence="3" key="1">
    <citation type="journal article" date="2009" name="Science">
        <title>The B73 maize genome: complexity, diversity, and dynamics.</title>
        <authorList>
            <person name="Schnable P.S."/>
            <person name="Ware D."/>
            <person name="Fulton R.S."/>
            <person name="Stein J.C."/>
            <person name="Wei F."/>
            <person name="Pasternak S."/>
            <person name="Liang C."/>
            <person name="Zhang J."/>
            <person name="Fulton L."/>
            <person name="Graves T.A."/>
            <person name="Minx P."/>
            <person name="Reily A.D."/>
            <person name="Courtney L."/>
            <person name="Kruchowski S.S."/>
            <person name="Tomlinson C."/>
            <person name="Strong C."/>
            <person name="Delehaunty K."/>
            <person name="Fronick C."/>
            <person name="Courtney B."/>
            <person name="Rock S.M."/>
            <person name="Belter E."/>
            <person name="Du F."/>
            <person name="Kim K."/>
            <person name="Abbott R.M."/>
            <person name="Cotton M."/>
            <person name="Levy A."/>
            <person name="Marchetto P."/>
            <person name="Ochoa K."/>
            <person name="Jackson S.M."/>
            <person name="Gillam B."/>
            <person name="Chen W."/>
            <person name="Yan L."/>
            <person name="Higginbotham J."/>
            <person name="Cardenas M."/>
            <person name="Waligorski J."/>
            <person name="Applebaum E."/>
            <person name="Phelps L."/>
            <person name="Falcone J."/>
            <person name="Kanchi K."/>
            <person name="Thane T."/>
            <person name="Scimone A."/>
            <person name="Thane N."/>
            <person name="Henke J."/>
            <person name="Wang T."/>
            <person name="Ruppert J."/>
            <person name="Shah N."/>
            <person name="Rotter K."/>
            <person name="Hodges J."/>
            <person name="Ingenthron E."/>
            <person name="Cordes M."/>
            <person name="Kohlberg S."/>
            <person name="Sgro J."/>
            <person name="Delgado B."/>
            <person name="Mead K."/>
            <person name="Chinwalla A."/>
            <person name="Leonard S."/>
            <person name="Crouse K."/>
            <person name="Collura K."/>
            <person name="Kudrna D."/>
            <person name="Currie J."/>
            <person name="He R."/>
            <person name="Angelova A."/>
            <person name="Rajasekar S."/>
            <person name="Mueller T."/>
            <person name="Lomeli R."/>
            <person name="Scara G."/>
            <person name="Ko A."/>
            <person name="Delaney K."/>
            <person name="Wissotski M."/>
            <person name="Lopez G."/>
            <person name="Campos D."/>
            <person name="Braidotti M."/>
            <person name="Ashley E."/>
            <person name="Golser W."/>
            <person name="Kim H."/>
            <person name="Lee S."/>
            <person name="Lin J."/>
            <person name="Dujmic Z."/>
            <person name="Kim W."/>
            <person name="Talag J."/>
            <person name="Zuccolo A."/>
            <person name="Fan C."/>
            <person name="Sebastian A."/>
            <person name="Kramer M."/>
            <person name="Spiegel L."/>
            <person name="Nascimento L."/>
            <person name="Zutavern T."/>
            <person name="Miller B."/>
            <person name="Ambroise C."/>
            <person name="Muller S."/>
            <person name="Spooner W."/>
            <person name="Narechania A."/>
            <person name="Ren L."/>
            <person name="Wei S."/>
            <person name="Kumari S."/>
            <person name="Faga B."/>
            <person name="Levy M.J."/>
            <person name="McMahan L."/>
            <person name="Van Buren P."/>
            <person name="Vaughn M.W."/>
            <person name="Ying K."/>
            <person name="Yeh C.-T."/>
            <person name="Emrich S.J."/>
            <person name="Jia Y."/>
            <person name="Kalyanaraman A."/>
            <person name="Hsia A.-P."/>
            <person name="Barbazuk W.B."/>
            <person name="Baucom R.S."/>
            <person name="Brutnell T.P."/>
            <person name="Carpita N.C."/>
            <person name="Chaparro C."/>
            <person name="Chia J.-M."/>
            <person name="Deragon J.-M."/>
            <person name="Estill J.C."/>
            <person name="Fu Y."/>
            <person name="Jeddeloh J.A."/>
            <person name="Han Y."/>
            <person name="Lee H."/>
            <person name="Li P."/>
            <person name="Lisch D.R."/>
            <person name="Liu S."/>
            <person name="Liu Z."/>
            <person name="Nagel D.H."/>
            <person name="McCann M.C."/>
            <person name="SanMiguel P."/>
            <person name="Myers A.M."/>
            <person name="Nettleton D."/>
            <person name="Nguyen J."/>
            <person name="Penning B.W."/>
            <person name="Ponnala L."/>
            <person name="Schneider K.L."/>
            <person name="Schwartz D.C."/>
            <person name="Sharma A."/>
            <person name="Soderlund C."/>
            <person name="Springer N.M."/>
            <person name="Sun Q."/>
            <person name="Wang H."/>
            <person name="Waterman M."/>
            <person name="Westerman R."/>
            <person name="Wolfgruber T.K."/>
            <person name="Yang L."/>
            <person name="Yu Y."/>
            <person name="Zhang L."/>
            <person name="Zhou S."/>
            <person name="Zhu Q."/>
            <person name="Bennetzen J.L."/>
            <person name="Dawe R.K."/>
            <person name="Jiang J."/>
            <person name="Jiang N."/>
            <person name="Presting G.G."/>
            <person name="Wessler S.R."/>
            <person name="Aluru S."/>
            <person name="Martienssen R.A."/>
            <person name="Clifton S.W."/>
            <person name="McCombie W.R."/>
            <person name="Wing R.A."/>
            <person name="Wilson R.K."/>
        </authorList>
    </citation>
    <scope>NUCLEOTIDE SEQUENCE [LARGE SCALE GENOMIC DNA]</scope>
    <source>
        <strain evidence="3">cv. B73</strain>
    </source>
</reference>
<reference evidence="2" key="3">
    <citation type="submission" date="2021-05" db="UniProtKB">
        <authorList>
            <consortium name="EnsemblPlants"/>
        </authorList>
    </citation>
    <scope>IDENTIFICATION</scope>
    <source>
        <strain evidence="2">cv. B73</strain>
    </source>
</reference>
<dbReference type="Proteomes" id="UP000007305">
    <property type="component" value="Chromosome 8"/>
</dbReference>
<dbReference type="EnsemblPlants" id="Zm00001eb355720_T001">
    <property type="protein sequence ID" value="Zm00001eb355720_P001"/>
    <property type="gene ID" value="Zm00001eb355720"/>
</dbReference>